<dbReference type="SUPFAM" id="SSF55486">
    <property type="entry name" value="Metalloproteases ('zincins'), catalytic domain"/>
    <property type="match status" value="1"/>
</dbReference>
<sequence>MQPWSIVAGAEAVIPDTLHVLVLRYNFQFETTDNPNTTGRGRMDLTRITDSAAYYAAVGHWIDPPPHNAAYFDAHMQALNRYWHQVSEQKLNLVWDIYPQATDSVYQLPHDMAYYGKCSFDSVVYGLENYFTDCVKLADTVDPGIDFGRYQAIILFHAGSDRQNDIGFPPTCSDLFTGYIRFGDSIAVDNGARYLRTAIMMPETACQDNRATALNAVLAHEFGHAIGLVDLYSTNNFMSQLGDFSLMDDNGFGTGIDYGFAVGQVFGAIPVYPDAWSRAYLGLTPVRDFRQGTDISLLAAEVTTHNDKIARLPISENEFYLLENRNIDIDGTEAVTIADSATGVILGPGRVFVNGTDTTLVPTGEYDFLLPGSGMLIYQVDEGVAGLDYDGDGVNNFEDNQLQNDPNRRFIKLIEADGIVHFGGYYRSGYGEPGDMFRDDRAHAFTPNTNPQALDNSGNNTHIYVTDIRRDTVRAPGAREVTYLDSLMRFNVETDKMAAGFPVRAGQPTYGLSPIADDLDRDGTDEIIAASGRDLLVITGTGENFLRTATHCSSCPLFIDTARSTTSPGEPHAIPLFFRAPEIITCGPVTGDFGDTLNPRYVAIGWPNQAVPGAGIVNLYATSDLDQSGQADPSGFGLATQGVPIALSFGDVLWSLTGAGYVYRMTPDRTSEFHLGAADTLFHGICRIGDGLIVMTGDSTDTRLYYLSYDVSGDSLVAYSYPLGGYYSLGPITVDLTRQRIPGVCAFSTDGRGIFVEVDTATAQPNFRVVSSRSTGYKFTVNPVAGDVDNDSRAEFVIGGQDAVYAFTQDFLLKNDFPIEVDDRYPATDIVAALVMGEIDGVGHSEMVFPSDNGNIYSFGHTRTAGFPLPGGEKGAGSCLIFHDSLGAKLAYLGIDGWFYAWDVAQVRSGLYWPMGGHDPIGSFAFPDSALPPPVMYEGESSIAQFFNYPNPVMNGQTAFRYSLGPGAGNVTLSIYDLSGERVAQLDGTSSFGENEVMWSCDRVTPGIYRCLLKVEYNDGTKTRFTDVAIIR</sequence>
<evidence type="ECO:0000313" key="1">
    <source>
        <dbReference type="EMBL" id="PWB69918.1"/>
    </source>
</evidence>
<dbReference type="NCBIfam" id="TIGR04183">
    <property type="entry name" value="Por_Secre_tail"/>
    <property type="match status" value="1"/>
</dbReference>
<dbReference type="PANTHER" id="PTHR41775:SF1">
    <property type="entry name" value="PEPTIDASE M6-LIKE DOMAIN-CONTAINING PROTEIN"/>
    <property type="match status" value="1"/>
</dbReference>
<accession>A0A855X4J0</accession>
<organism evidence="1 2">
    <name type="scientific">candidate division GN15 bacterium</name>
    <dbReference type="NCBI Taxonomy" id="2072418"/>
    <lineage>
        <taxon>Bacteria</taxon>
        <taxon>candidate division GN15</taxon>
    </lineage>
</organism>
<name>A0A855X4J0_9BACT</name>
<dbReference type="InterPro" id="IPR026444">
    <property type="entry name" value="Secre_tail"/>
</dbReference>
<dbReference type="EMBL" id="PQAP01000160">
    <property type="protein sequence ID" value="PWB69918.1"/>
    <property type="molecule type" value="Genomic_DNA"/>
</dbReference>
<comment type="caution">
    <text evidence="1">The sequence shown here is derived from an EMBL/GenBank/DDBJ whole genome shotgun (WGS) entry which is preliminary data.</text>
</comment>
<protein>
    <recommendedName>
        <fullName evidence="3">Secretion system C-terminal sorting domain-containing protein</fullName>
    </recommendedName>
</protein>
<gene>
    <name evidence="1" type="ORF">C3F09_09940</name>
</gene>
<dbReference type="AlphaFoldDB" id="A0A855X4J0"/>
<dbReference type="Proteomes" id="UP000250918">
    <property type="component" value="Unassembled WGS sequence"/>
</dbReference>
<dbReference type="Gene3D" id="2.60.40.4070">
    <property type="match status" value="1"/>
</dbReference>
<dbReference type="PANTHER" id="PTHR41775">
    <property type="entry name" value="SECRETED PROTEIN-RELATED"/>
    <property type="match status" value="1"/>
</dbReference>
<evidence type="ECO:0008006" key="3">
    <source>
        <dbReference type="Google" id="ProtNLM"/>
    </source>
</evidence>
<proteinExistence type="predicted"/>
<evidence type="ECO:0000313" key="2">
    <source>
        <dbReference type="Proteomes" id="UP000250918"/>
    </source>
</evidence>
<reference evidence="1 2" key="1">
    <citation type="journal article" date="2018" name="ISME J.">
        <title>A methanotrophic archaeon couples anaerobic oxidation of methane to Fe(III) reduction.</title>
        <authorList>
            <person name="Cai C."/>
            <person name="Leu A.O."/>
            <person name="Xie G.J."/>
            <person name="Guo J."/>
            <person name="Feng Y."/>
            <person name="Zhao J.X."/>
            <person name="Tyson G.W."/>
            <person name="Yuan Z."/>
            <person name="Hu S."/>
        </authorList>
    </citation>
    <scope>NUCLEOTIDE SEQUENCE [LARGE SCALE GENOMIC DNA]</scope>
    <source>
        <strain evidence="1">FeB_12</strain>
    </source>
</reference>